<keyword evidence="22" id="KW-1185">Reference proteome</keyword>
<gene>
    <name evidence="23" type="primary">LOC117571973</name>
</gene>
<feature type="region of interest" description="Disordered" evidence="20">
    <location>
        <begin position="114"/>
        <end position="133"/>
    </location>
</feature>
<dbReference type="GO" id="GO:0006302">
    <property type="term" value="P:double-strand break repair"/>
    <property type="evidence" value="ECO:0007669"/>
    <property type="project" value="InterPro"/>
</dbReference>
<dbReference type="GO" id="GO:0000794">
    <property type="term" value="C:condensed nuclear chromosome"/>
    <property type="evidence" value="ECO:0007669"/>
    <property type="project" value="TreeGrafter"/>
</dbReference>
<evidence type="ECO:0000256" key="6">
    <source>
        <dbReference type="ARBA" id="ARBA00022723"/>
    </source>
</evidence>
<evidence type="ECO:0000256" key="16">
    <source>
        <dbReference type="ARBA" id="ARBA00023254"/>
    </source>
</evidence>
<feature type="compositionally biased region" description="Polar residues" evidence="20">
    <location>
        <begin position="115"/>
        <end position="128"/>
    </location>
</feature>
<keyword evidence="15" id="KW-0539">Nucleus</keyword>
<keyword evidence="5" id="KW-0158">Chromosome</keyword>
<dbReference type="GO" id="GO:0070192">
    <property type="term" value="P:chromosome organization involved in meiotic cell cycle"/>
    <property type="evidence" value="ECO:0007669"/>
    <property type="project" value="TreeGrafter"/>
</dbReference>
<comment type="catalytic activity">
    <reaction evidence="17">
        <text>ATP + H2O = ADP + phosphate + H(+)</text>
        <dbReference type="Rhea" id="RHEA:13065"/>
        <dbReference type="ChEBI" id="CHEBI:15377"/>
        <dbReference type="ChEBI" id="CHEBI:15378"/>
        <dbReference type="ChEBI" id="CHEBI:30616"/>
        <dbReference type="ChEBI" id="CHEBI:43474"/>
        <dbReference type="ChEBI" id="CHEBI:456216"/>
    </reaction>
</comment>
<evidence type="ECO:0000256" key="18">
    <source>
        <dbReference type="PROSITE-ProRule" id="PRU00471"/>
    </source>
</evidence>
<dbReference type="InterPro" id="IPR038729">
    <property type="entry name" value="Rad50/SbcC_AAA"/>
</dbReference>
<evidence type="ECO:0000256" key="7">
    <source>
        <dbReference type="ARBA" id="ARBA00022741"/>
    </source>
</evidence>
<evidence type="ECO:0000256" key="3">
    <source>
        <dbReference type="ARBA" id="ARBA00004286"/>
    </source>
</evidence>
<feature type="coiled-coil region" evidence="19">
    <location>
        <begin position="433"/>
        <end position="498"/>
    </location>
</feature>
<organism evidence="22 23">
    <name type="scientific">Drosophila albomicans</name>
    <name type="common">Fruit fly</name>
    <dbReference type="NCBI Taxonomy" id="7291"/>
    <lineage>
        <taxon>Eukaryota</taxon>
        <taxon>Metazoa</taxon>
        <taxon>Ecdysozoa</taxon>
        <taxon>Arthropoda</taxon>
        <taxon>Hexapoda</taxon>
        <taxon>Insecta</taxon>
        <taxon>Pterygota</taxon>
        <taxon>Neoptera</taxon>
        <taxon>Endopterygota</taxon>
        <taxon>Diptera</taxon>
        <taxon>Brachycera</taxon>
        <taxon>Muscomorpha</taxon>
        <taxon>Ephydroidea</taxon>
        <taxon>Drosophilidae</taxon>
        <taxon>Drosophila</taxon>
    </lineage>
</organism>
<sequence>MSTIEKLSIQGIRSFGSNAEDAQSITFTSPITLILGQNGCGKTTIIECLKYALTGECPPGSDSGKNFVHDPKISGRNESLAQIKMDVRDKNNARLSVCRSMKVSLSRDKKRQFKTMDSTITHHGNSNSSDKKLESMSYRNADADQAVGDFMGVSNAIINSVLFCHQEDSSWPLDEGKKLKDKFDAIFGIVNYNKALDHIISMHKTASDDLKIMASNMKLLAHLKKEMDDKTLNLQKYEKQCEDIKMQCEKCDEEVKPIDLRLEEIRNIEYEISKYNARKVEMDTTHKNCVEQIGKLSKNIKKHFEGSLVELDLEIQSFNRRMSEVKFQRTEVEEQLTKIKGSHVDLQKTLATYDKELYMTKQKRKNEQECKMQLTNNINDFCTKLQVNIDGKTRENPENLEEMIDVTLSSKQTEITELSTRNEQADQLRQAKVDELRIEITRSEQSLKSQEKQKKASEQESEELEVKIKQIEVSVHQLKALDKQISDTDEKYENANRSFNHDECRQTIASKKASVADKQTRFKSLDKQLTFLNSISKLMAEITLKEKELDKKNQEVNRVKSKHSDNLAIFFKEPITNNYRRSLQNVYDKLRREITDLNDKANAQKLKEQSYEIKRKNLIGDIERMEKEIQQLDERIYQKCLSTSYDELMLRSKTTIAKLQLEHGALKSSEAMYKKYIQKIEEQTNCPLCHRNMSGDEACDLTSELTDEIQKLPDNITRSEKLLKAEQSKYEDLLQIKPAIDKVKELKETLPLKKKELENIKQLLGDSVAEYETQMSLLAEPTCNMELANSMMGDMTLLDEALKESLRFTKDLDQLKLKLPENYDASVSLDALQAQKNEVSKELETESKELEMYQHAFEQQTEALNRLRQFRNGLKEKRIKLQEGQQSLPQFKERLEELTRMLITIATEMSELELNLQPLKKNLNAAIEEKARLKKSEQSKLLELNSKYNNYKMIVQDIQRLNKQAQEFANMKLTEKMEKLDSTIIITKDELSQLDVEITACSKQLETIKTECLSQLSLERDLKDNRELKQLQKKETELAENCAVLAKQLGNMDFPNIKKEKTELIKKKDISSERRGELFGQLGEIKNHLNKLQVEVNKPEYKESLKNYRRAQYEIAVKRCGIDDLREHRAALEWALIQFHAEKMNNINSLIRQYWRMIYKGNDIDYIQIKAEEPETKTAAANRRRTYNYKVVQSKNNSEIEMRGRCSAGQRVLASLIIRMALAETFSSNCNVLALDEPTTNLDRDNIMSLCEALNSIVEERQIQSNFMLIIITHDEEFISSLGKINRYHRVQRNSQCKSVIQMVRVDGK</sequence>
<keyword evidence="11" id="KW-0067">ATP-binding</keyword>
<dbReference type="CTD" id="10111"/>
<dbReference type="SUPFAM" id="SSF52540">
    <property type="entry name" value="P-loop containing nucleoside triphosphate hydrolases"/>
    <property type="match status" value="1"/>
</dbReference>
<dbReference type="RefSeq" id="XP_034110366.1">
    <property type="nucleotide sequence ID" value="XM_034254475.2"/>
</dbReference>
<dbReference type="NCBIfam" id="TIGR00606">
    <property type="entry name" value="rad50"/>
    <property type="match status" value="1"/>
</dbReference>
<dbReference type="GO" id="GO:0003691">
    <property type="term" value="F:double-stranded telomeric DNA binding"/>
    <property type="evidence" value="ECO:0007669"/>
    <property type="project" value="TreeGrafter"/>
</dbReference>
<dbReference type="Pfam" id="PF13558">
    <property type="entry name" value="SbcC_Walker_B"/>
    <property type="match status" value="1"/>
</dbReference>
<evidence type="ECO:0000259" key="21">
    <source>
        <dbReference type="PROSITE" id="PS51131"/>
    </source>
</evidence>
<keyword evidence="7" id="KW-0547">Nucleotide-binding</keyword>
<comment type="cofactor">
    <cofactor evidence="1">
        <name>Zn(2+)</name>
        <dbReference type="ChEBI" id="CHEBI:29105"/>
    </cofactor>
</comment>
<feature type="coiled-coil region" evidence="19">
    <location>
        <begin position="535"/>
        <end position="635"/>
    </location>
</feature>
<dbReference type="Pfam" id="PF04423">
    <property type="entry name" value="Rad50_zn_hook"/>
    <property type="match status" value="1"/>
</dbReference>
<dbReference type="PANTHER" id="PTHR18867">
    <property type="entry name" value="RAD50"/>
    <property type="match status" value="1"/>
</dbReference>
<evidence type="ECO:0000256" key="1">
    <source>
        <dbReference type="ARBA" id="ARBA00001947"/>
    </source>
</evidence>
<evidence type="ECO:0000256" key="4">
    <source>
        <dbReference type="ARBA" id="ARBA00009439"/>
    </source>
</evidence>
<evidence type="ECO:0000256" key="13">
    <source>
        <dbReference type="ARBA" id="ARBA00023054"/>
    </source>
</evidence>
<keyword evidence="14" id="KW-0234">DNA repair</keyword>
<keyword evidence="9" id="KW-0378">Hydrolase</keyword>
<keyword evidence="8" id="KW-0227">DNA damage</keyword>
<reference evidence="23" key="1">
    <citation type="submission" date="2025-08" db="UniProtKB">
        <authorList>
            <consortium name="RefSeq"/>
        </authorList>
    </citation>
    <scope>IDENTIFICATION</scope>
    <source>
        <strain evidence="23">15112-1751.03</strain>
        <tissue evidence="23">Whole Adult</tissue>
    </source>
</reference>
<evidence type="ECO:0000256" key="19">
    <source>
        <dbReference type="SAM" id="Coils"/>
    </source>
</evidence>
<comment type="subcellular location">
    <subcellularLocation>
        <location evidence="3">Chromosome</location>
    </subcellularLocation>
    <subcellularLocation>
        <location evidence="2">Nucleus</location>
    </subcellularLocation>
</comment>
<protein>
    <submittedName>
        <fullName evidence="23">DNA repair protein RAD50</fullName>
    </submittedName>
</protein>
<dbReference type="GO" id="GO:0000722">
    <property type="term" value="P:telomere maintenance via recombination"/>
    <property type="evidence" value="ECO:0007669"/>
    <property type="project" value="TreeGrafter"/>
</dbReference>
<dbReference type="PROSITE" id="PS51131">
    <property type="entry name" value="ZN_HOOK"/>
    <property type="match status" value="1"/>
</dbReference>
<dbReference type="GO" id="GO:0007004">
    <property type="term" value="P:telomere maintenance via telomerase"/>
    <property type="evidence" value="ECO:0007669"/>
    <property type="project" value="TreeGrafter"/>
</dbReference>
<dbReference type="Pfam" id="PF13476">
    <property type="entry name" value="AAA_23"/>
    <property type="match status" value="1"/>
</dbReference>
<evidence type="ECO:0000256" key="10">
    <source>
        <dbReference type="ARBA" id="ARBA00022833"/>
    </source>
</evidence>
<dbReference type="InterPro" id="IPR027417">
    <property type="entry name" value="P-loop_NTPase"/>
</dbReference>
<evidence type="ECO:0000256" key="9">
    <source>
        <dbReference type="ARBA" id="ARBA00022801"/>
    </source>
</evidence>
<evidence type="ECO:0000313" key="23">
    <source>
        <dbReference type="RefSeq" id="XP_034110366.1"/>
    </source>
</evidence>
<keyword evidence="6 18" id="KW-0479">Metal-binding</keyword>
<dbReference type="GO" id="GO:0043047">
    <property type="term" value="F:single-stranded telomeric DNA binding"/>
    <property type="evidence" value="ECO:0007669"/>
    <property type="project" value="TreeGrafter"/>
</dbReference>
<proteinExistence type="inferred from homology"/>
<feature type="coiled-coil region" evidence="19">
    <location>
        <begin position="220"/>
        <end position="254"/>
    </location>
</feature>
<dbReference type="GO" id="GO:0051880">
    <property type="term" value="F:G-quadruplex DNA binding"/>
    <property type="evidence" value="ECO:0007669"/>
    <property type="project" value="TreeGrafter"/>
</dbReference>
<dbReference type="PANTHER" id="PTHR18867:SF12">
    <property type="entry name" value="DNA REPAIR PROTEIN RAD50"/>
    <property type="match status" value="1"/>
</dbReference>
<evidence type="ECO:0000256" key="17">
    <source>
        <dbReference type="ARBA" id="ARBA00049360"/>
    </source>
</evidence>
<feature type="coiled-coil region" evidence="19">
    <location>
        <begin position="798"/>
        <end position="856"/>
    </location>
</feature>
<evidence type="ECO:0000256" key="11">
    <source>
        <dbReference type="ARBA" id="ARBA00022840"/>
    </source>
</evidence>
<keyword evidence="10 18" id="KW-0862">Zinc</keyword>
<keyword evidence="16" id="KW-0469">Meiosis</keyword>
<feature type="binding site" evidence="18">
    <location>
        <position position="689"/>
    </location>
    <ligand>
        <name>Zn(2+)</name>
        <dbReference type="ChEBI" id="CHEBI:29105"/>
    </ligand>
</feature>
<evidence type="ECO:0000256" key="15">
    <source>
        <dbReference type="ARBA" id="ARBA00023242"/>
    </source>
</evidence>
<dbReference type="GO" id="GO:0005524">
    <property type="term" value="F:ATP binding"/>
    <property type="evidence" value="ECO:0007669"/>
    <property type="project" value="UniProtKB-KW"/>
</dbReference>
<comment type="similarity">
    <text evidence="4">Belongs to the SMC family. RAD50 subfamily.</text>
</comment>
<evidence type="ECO:0000256" key="5">
    <source>
        <dbReference type="ARBA" id="ARBA00022454"/>
    </source>
</evidence>
<dbReference type="SUPFAM" id="SSF75712">
    <property type="entry name" value="Rad50 coiled-coil Zn hook"/>
    <property type="match status" value="1"/>
</dbReference>
<keyword evidence="13 19" id="KW-0175">Coiled coil</keyword>
<accession>A0A6P8X2J9</accession>
<name>A0A6P8X2J9_DROAB</name>
<dbReference type="GO" id="GO:0030870">
    <property type="term" value="C:Mre11 complex"/>
    <property type="evidence" value="ECO:0007669"/>
    <property type="project" value="InterPro"/>
</dbReference>
<dbReference type="GO" id="GO:0016887">
    <property type="term" value="F:ATP hydrolysis activity"/>
    <property type="evidence" value="ECO:0007669"/>
    <property type="project" value="InterPro"/>
</dbReference>
<dbReference type="InterPro" id="IPR013134">
    <property type="entry name" value="Zn_hook_RAD50"/>
</dbReference>
<dbReference type="GO" id="GO:0046872">
    <property type="term" value="F:metal ion binding"/>
    <property type="evidence" value="ECO:0007669"/>
    <property type="project" value="UniProtKB-UniRule"/>
</dbReference>
<evidence type="ECO:0000256" key="14">
    <source>
        <dbReference type="ARBA" id="ARBA00023204"/>
    </source>
</evidence>
<evidence type="ECO:0000256" key="2">
    <source>
        <dbReference type="ARBA" id="ARBA00004123"/>
    </source>
</evidence>
<dbReference type="GeneID" id="117571973"/>
<keyword evidence="12" id="KW-0460">Magnesium</keyword>
<feature type="coiled-coil region" evidence="19">
    <location>
        <begin position="881"/>
        <end position="940"/>
    </location>
</feature>
<evidence type="ECO:0000256" key="12">
    <source>
        <dbReference type="ARBA" id="ARBA00022842"/>
    </source>
</evidence>
<dbReference type="Gene3D" id="3.40.50.300">
    <property type="entry name" value="P-loop containing nucleotide triphosphate hydrolases"/>
    <property type="match status" value="2"/>
</dbReference>
<evidence type="ECO:0000313" key="22">
    <source>
        <dbReference type="Proteomes" id="UP000515160"/>
    </source>
</evidence>
<dbReference type="InterPro" id="IPR004584">
    <property type="entry name" value="Rad50_eukaryotes"/>
</dbReference>
<dbReference type="Proteomes" id="UP000515160">
    <property type="component" value="Chromosome 3"/>
</dbReference>
<feature type="domain" description="Zinc-hook" evidence="21">
    <location>
        <begin position="642"/>
        <end position="738"/>
    </location>
</feature>
<feature type="binding site" evidence="18">
    <location>
        <position position="686"/>
    </location>
    <ligand>
        <name>Zn(2+)</name>
        <dbReference type="ChEBI" id="CHEBI:29105"/>
    </ligand>
</feature>
<evidence type="ECO:0000256" key="20">
    <source>
        <dbReference type="SAM" id="MobiDB-lite"/>
    </source>
</evidence>
<feature type="coiled-coil region" evidence="19">
    <location>
        <begin position="743"/>
        <end position="774"/>
    </location>
</feature>
<dbReference type="OrthoDB" id="18797at2759"/>
<evidence type="ECO:0000256" key="8">
    <source>
        <dbReference type="ARBA" id="ARBA00022763"/>
    </source>
</evidence>